<dbReference type="SUPFAM" id="SSF53756">
    <property type="entry name" value="UDP-Glycosyltransferase/glycogen phosphorylase"/>
    <property type="match status" value="1"/>
</dbReference>
<dbReference type="AlphaFoldDB" id="A0A2A5JWB1"/>
<protein>
    <recommendedName>
        <fullName evidence="3">Glycosyltransferase family 1 protein</fullName>
    </recommendedName>
</protein>
<dbReference type="Proteomes" id="UP000228621">
    <property type="component" value="Unassembled WGS sequence"/>
</dbReference>
<gene>
    <name evidence="1" type="ORF">CEX98_01020</name>
</gene>
<dbReference type="Gene3D" id="3.40.50.2000">
    <property type="entry name" value="Glycogen Phosphorylase B"/>
    <property type="match status" value="1"/>
</dbReference>
<proteinExistence type="predicted"/>
<dbReference type="Pfam" id="PF13692">
    <property type="entry name" value="Glyco_trans_1_4"/>
    <property type="match status" value="1"/>
</dbReference>
<dbReference type="PANTHER" id="PTHR12526:SF630">
    <property type="entry name" value="GLYCOSYLTRANSFERASE"/>
    <property type="match status" value="1"/>
</dbReference>
<name>A0A2A5JWB1_PSEO7</name>
<reference evidence="2" key="1">
    <citation type="journal article" date="2019" name="Genome Announc.">
        <title>Draft Genome Sequence of Pseudoalteromonas piscicida Strain 36Y ROTHPW, an Hypersaline Seawater Isolate from the South Coast of Sonora, Mexico.</title>
        <authorList>
            <person name="Sanchez-Diaz R."/>
            <person name="Molina-Garza Z.J."/>
            <person name="Cruz-Suarez L.E."/>
            <person name="Selvin J."/>
            <person name="Kiran G.S."/>
            <person name="Ibarra-Gamez J.C."/>
            <person name="Gomez-Gil B."/>
            <person name="Galaviz-Silva L."/>
        </authorList>
    </citation>
    <scope>NUCLEOTIDE SEQUENCE [LARGE SCALE GENOMIC DNA]</scope>
    <source>
        <strain evidence="2">36Y_RITHPW</strain>
    </source>
</reference>
<dbReference type="PANTHER" id="PTHR12526">
    <property type="entry name" value="GLYCOSYLTRANSFERASE"/>
    <property type="match status" value="1"/>
</dbReference>
<evidence type="ECO:0008006" key="3">
    <source>
        <dbReference type="Google" id="ProtNLM"/>
    </source>
</evidence>
<comment type="caution">
    <text evidence="1">The sequence shown here is derived from an EMBL/GenBank/DDBJ whole genome shotgun (WGS) entry which is preliminary data.</text>
</comment>
<dbReference type="RefSeq" id="WP_099640282.1">
    <property type="nucleotide sequence ID" value="NZ_NKHF01000004.1"/>
</dbReference>
<organism evidence="1 2">
    <name type="scientific">Pseudoalteromonas piscicida</name>
    <dbReference type="NCBI Taxonomy" id="43662"/>
    <lineage>
        <taxon>Bacteria</taxon>
        <taxon>Pseudomonadati</taxon>
        <taxon>Pseudomonadota</taxon>
        <taxon>Gammaproteobacteria</taxon>
        <taxon>Alteromonadales</taxon>
        <taxon>Pseudoalteromonadaceae</taxon>
        <taxon>Pseudoalteromonas</taxon>
    </lineage>
</organism>
<sequence>MNIVCVPFHDYKVALSEGFRTRDTHIYGSWSHSDKVDKVVIFNRPTLVLEKLLGRKELYTKGDVIYSVKNLRIVEVSKNVFVVDVKRKDVVGPVVKGKRFIPELYSRSVNEYKKALDILGVIDFVSYESSPLTRDLVDKIKPKKRIFDGVDNFCKHDSYQPLKKWLEFEYEEIISSYDYIYFNSKDSINYFNCEDKPNVEFLPNGVDFSKFKCEYDKPKLLKEIGGKIAIYAGKMQSMFDVDLVRKCAESELDINWVFLGKVLDGNIKESLSDLENVYFLGDIHYDKLPEYIVNADVCIIPYRVENQHGGDPIKFYEYFASGLPIVSTPIGEIAIYNNDVDVFIVEKSLFIDAVSKAENCKRNELRKLPQELTWIFKSNYMLNKISEV</sequence>
<accession>A0A2A5JWB1</accession>
<dbReference type="EMBL" id="NKHF01000004">
    <property type="protein sequence ID" value="PCK33629.1"/>
    <property type="molecule type" value="Genomic_DNA"/>
</dbReference>
<evidence type="ECO:0000313" key="1">
    <source>
        <dbReference type="EMBL" id="PCK33629.1"/>
    </source>
</evidence>
<keyword evidence="2" id="KW-1185">Reference proteome</keyword>
<evidence type="ECO:0000313" key="2">
    <source>
        <dbReference type="Proteomes" id="UP000228621"/>
    </source>
</evidence>